<evidence type="ECO:0000256" key="5">
    <source>
        <dbReference type="ARBA" id="ARBA00023136"/>
    </source>
</evidence>
<evidence type="ECO:0008006" key="10">
    <source>
        <dbReference type="Google" id="ProtNLM"/>
    </source>
</evidence>
<name>A0ABT1U5R1_9GAMM</name>
<protein>
    <recommendedName>
        <fullName evidence="10">TonB-dependent receptor-like beta-barrel domain-containing protein</fullName>
    </recommendedName>
</protein>
<comment type="caution">
    <text evidence="8">The sequence shown here is derived from an EMBL/GenBank/DDBJ whole genome shotgun (WGS) entry which is preliminary data.</text>
</comment>
<evidence type="ECO:0000256" key="7">
    <source>
        <dbReference type="PROSITE-ProRule" id="PRU01360"/>
    </source>
</evidence>
<keyword evidence="6 7" id="KW-0998">Cell outer membrane</keyword>
<evidence type="ECO:0000256" key="4">
    <source>
        <dbReference type="ARBA" id="ARBA00022692"/>
    </source>
</evidence>
<evidence type="ECO:0000256" key="1">
    <source>
        <dbReference type="ARBA" id="ARBA00004571"/>
    </source>
</evidence>
<evidence type="ECO:0000313" key="9">
    <source>
        <dbReference type="Proteomes" id="UP001524586"/>
    </source>
</evidence>
<evidence type="ECO:0000313" key="8">
    <source>
        <dbReference type="EMBL" id="MCQ8129196.1"/>
    </source>
</evidence>
<organism evidence="8 9">
    <name type="scientific">Methylomonas rivi</name>
    <dbReference type="NCBI Taxonomy" id="2952226"/>
    <lineage>
        <taxon>Bacteria</taxon>
        <taxon>Pseudomonadati</taxon>
        <taxon>Pseudomonadota</taxon>
        <taxon>Gammaproteobacteria</taxon>
        <taxon>Methylococcales</taxon>
        <taxon>Methylococcaceae</taxon>
        <taxon>Methylomonas</taxon>
    </lineage>
</organism>
<reference evidence="8 9" key="1">
    <citation type="submission" date="2022-07" db="EMBL/GenBank/DDBJ databases">
        <title>Methylomonas rivi sp. nov., Methylomonas rosea sp. nov., Methylomonas aureus sp. nov. and Methylomonas subterranea sp. nov., four novel methanotrophs isolated from a freshwater creek and the deep terrestrial subsurface.</title>
        <authorList>
            <person name="Abin C."/>
            <person name="Sankaranarayanan K."/>
            <person name="Garner C."/>
            <person name="Sindelar R."/>
            <person name="Kotary K."/>
            <person name="Garner R."/>
            <person name="Barclay S."/>
            <person name="Lawson P."/>
            <person name="Krumholz L."/>
        </authorList>
    </citation>
    <scope>NUCLEOTIDE SEQUENCE [LARGE SCALE GENOMIC DNA]</scope>
    <source>
        <strain evidence="8 9">WSC-6</strain>
    </source>
</reference>
<gene>
    <name evidence="8" type="ORF">NP596_12100</name>
</gene>
<keyword evidence="5 7" id="KW-0472">Membrane</keyword>
<dbReference type="PROSITE" id="PS52016">
    <property type="entry name" value="TONB_DEPENDENT_REC_3"/>
    <property type="match status" value="1"/>
</dbReference>
<dbReference type="EMBL" id="JANIBK010000060">
    <property type="protein sequence ID" value="MCQ8129196.1"/>
    <property type="molecule type" value="Genomic_DNA"/>
</dbReference>
<keyword evidence="9" id="KW-1185">Reference proteome</keyword>
<comment type="similarity">
    <text evidence="7">Belongs to the TonB-dependent receptor family.</text>
</comment>
<comment type="subcellular location">
    <subcellularLocation>
        <location evidence="1 7">Cell outer membrane</location>
        <topology evidence="1 7">Multi-pass membrane protein</topology>
    </subcellularLocation>
</comment>
<evidence type="ECO:0000256" key="3">
    <source>
        <dbReference type="ARBA" id="ARBA00022452"/>
    </source>
</evidence>
<evidence type="ECO:0000256" key="6">
    <source>
        <dbReference type="ARBA" id="ARBA00023237"/>
    </source>
</evidence>
<accession>A0ABT1U5R1</accession>
<keyword evidence="2 7" id="KW-0813">Transport</keyword>
<dbReference type="RefSeq" id="WP_256615622.1">
    <property type="nucleotide sequence ID" value="NZ_JANIBK010000060.1"/>
</dbReference>
<keyword evidence="4 7" id="KW-0812">Transmembrane</keyword>
<proteinExistence type="inferred from homology"/>
<dbReference type="Gene3D" id="2.40.170.20">
    <property type="entry name" value="TonB-dependent receptor, beta-barrel domain"/>
    <property type="match status" value="1"/>
</dbReference>
<keyword evidence="3 7" id="KW-1134">Transmembrane beta strand</keyword>
<sequence length="53" mass="5751">MAHSPRIGQHKPTLQLNIYNLLDKDYYASASSGRYASIPGSPLSVLGSLKDAF</sequence>
<dbReference type="SUPFAM" id="SSF56935">
    <property type="entry name" value="Porins"/>
    <property type="match status" value="1"/>
</dbReference>
<evidence type="ECO:0000256" key="2">
    <source>
        <dbReference type="ARBA" id="ARBA00022448"/>
    </source>
</evidence>
<dbReference type="InterPro" id="IPR036942">
    <property type="entry name" value="Beta-barrel_TonB_sf"/>
</dbReference>
<dbReference type="InterPro" id="IPR039426">
    <property type="entry name" value="TonB-dep_rcpt-like"/>
</dbReference>
<dbReference type="Proteomes" id="UP001524586">
    <property type="component" value="Unassembled WGS sequence"/>
</dbReference>